<dbReference type="InterPro" id="IPR003959">
    <property type="entry name" value="ATPase_AAA_core"/>
</dbReference>
<dbReference type="Proteomes" id="UP000249396">
    <property type="component" value="Unassembled WGS sequence"/>
</dbReference>
<protein>
    <recommendedName>
        <fullName evidence="5">ATPase AAA-type core domain-containing protein</fullName>
    </recommendedName>
</protein>
<name>A0A2W4RXQ8_9GAMM</name>
<dbReference type="InterPro" id="IPR041685">
    <property type="entry name" value="AAA_GajA/Old/RecF-like"/>
</dbReference>
<organism evidence="3 4">
    <name type="scientific">Candidatus Methylumidiphilus alinenensis</name>
    <dbReference type="NCBI Taxonomy" id="2202197"/>
    <lineage>
        <taxon>Bacteria</taxon>
        <taxon>Pseudomonadati</taxon>
        <taxon>Pseudomonadota</taxon>
        <taxon>Gammaproteobacteria</taxon>
        <taxon>Methylococcales</taxon>
        <taxon>Candidatus Methylumidiphilus</taxon>
    </lineage>
</organism>
<feature type="domain" description="ATPase AAA-type core" evidence="2">
    <location>
        <begin position="233"/>
        <end position="341"/>
    </location>
</feature>
<dbReference type="GO" id="GO:0016887">
    <property type="term" value="F:ATP hydrolysis activity"/>
    <property type="evidence" value="ECO:0007669"/>
    <property type="project" value="InterPro"/>
</dbReference>
<proteinExistence type="predicted"/>
<dbReference type="InterPro" id="IPR027417">
    <property type="entry name" value="P-loop_NTPase"/>
</dbReference>
<evidence type="ECO:0000313" key="4">
    <source>
        <dbReference type="Proteomes" id="UP000249396"/>
    </source>
</evidence>
<sequence length="395" mass="45319">MRIAGERASGLYYFNLYEEIVFMSELHLNSLEITNFRCFEHLTIEKLGRVNLIVGKNSVGKTALLEALWLLNSDACWPVIHKILYDRNELVRYRLDAMASLTPMEQQEQMGALKSFFTGRPPKPYNQTKEPDPKFLYQDALACSFVTSTERFYLALRTVQNILMCSDSRNTSIPLINGFSFQPHHCPALPQKEALDYSVIEESKKFKTVFIPLAGLSWKATCTYWDDIVLTNKENEIISYLQLLDREISRFTFKGENMQDRVRYSVVKTGRFPDPLPLANMGEGIQRIFALALAMSTASNGYLIIDEFETGLHHSIQADVWRAVFKLAHEWNVQVFATTHSWDCVEAFQEAAAEDQNEEAMLIRLQRKRDGTGIVATPYDEESLKIVTRQGIEVR</sequence>
<gene>
    <name evidence="3" type="ORF">DM484_03165</name>
</gene>
<accession>A0A2W4RXQ8</accession>
<dbReference type="GO" id="GO:0005524">
    <property type="term" value="F:ATP binding"/>
    <property type="evidence" value="ECO:0007669"/>
    <property type="project" value="InterPro"/>
</dbReference>
<evidence type="ECO:0000259" key="2">
    <source>
        <dbReference type="Pfam" id="PF13304"/>
    </source>
</evidence>
<comment type="caution">
    <text evidence="3">The sequence shown here is derived from an EMBL/GenBank/DDBJ whole genome shotgun (WGS) entry which is preliminary data.</text>
</comment>
<dbReference type="EMBL" id="QJPH01000162">
    <property type="protein sequence ID" value="PZN84188.1"/>
    <property type="molecule type" value="Genomic_DNA"/>
</dbReference>
<evidence type="ECO:0000313" key="3">
    <source>
        <dbReference type="EMBL" id="PZN84188.1"/>
    </source>
</evidence>
<dbReference type="SUPFAM" id="SSF52540">
    <property type="entry name" value="P-loop containing nucleoside triphosphate hydrolases"/>
    <property type="match status" value="1"/>
</dbReference>
<dbReference type="AlphaFoldDB" id="A0A2W4RXQ8"/>
<reference evidence="3 4" key="1">
    <citation type="journal article" date="2018" name="Aquat. Microb. Ecol.">
        <title>Gammaproteobacterial methanotrophs dominate.</title>
        <authorList>
            <person name="Rissanen A.J."/>
            <person name="Saarenheimo J."/>
            <person name="Tiirola M."/>
            <person name="Peura S."/>
            <person name="Aalto S.L."/>
            <person name="Karvinen A."/>
            <person name="Nykanen H."/>
        </authorList>
    </citation>
    <scope>NUCLEOTIDE SEQUENCE [LARGE SCALE GENOMIC DNA]</scope>
    <source>
        <strain evidence="3">AMbin10</strain>
    </source>
</reference>
<dbReference type="InterPro" id="IPR051396">
    <property type="entry name" value="Bact_Antivir_Def_Nuclease"/>
</dbReference>
<dbReference type="PANTHER" id="PTHR43581">
    <property type="entry name" value="ATP/GTP PHOSPHATASE"/>
    <property type="match status" value="1"/>
</dbReference>
<dbReference type="Pfam" id="PF13304">
    <property type="entry name" value="AAA_21"/>
    <property type="match status" value="1"/>
</dbReference>
<feature type="domain" description="Endonuclease GajA/Old nuclease/RecF-like AAA" evidence="1">
    <location>
        <begin position="28"/>
        <end position="73"/>
    </location>
</feature>
<evidence type="ECO:0000259" key="1">
    <source>
        <dbReference type="Pfam" id="PF13175"/>
    </source>
</evidence>
<dbReference type="Gene3D" id="3.40.50.300">
    <property type="entry name" value="P-loop containing nucleotide triphosphate hydrolases"/>
    <property type="match status" value="2"/>
</dbReference>
<dbReference type="Pfam" id="PF13175">
    <property type="entry name" value="AAA_15"/>
    <property type="match status" value="1"/>
</dbReference>
<dbReference type="PANTHER" id="PTHR43581:SF4">
    <property type="entry name" value="ATP_GTP PHOSPHATASE"/>
    <property type="match status" value="1"/>
</dbReference>
<evidence type="ECO:0008006" key="5">
    <source>
        <dbReference type="Google" id="ProtNLM"/>
    </source>
</evidence>